<keyword evidence="1" id="KW-0812">Transmembrane</keyword>
<dbReference type="GO" id="GO:0016747">
    <property type="term" value="F:acyltransferase activity, transferring groups other than amino-acyl groups"/>
    <property type="evidence" value="ECO:0007669"/>
    <property type="project" value="InterPro"/>
</dbReference>
<feature type="transmembrane region" description="Helical" evidence="1">
    <location>
        <begin position="215"/>
        <end position="240"/>
    </location>
</feature>
<dbReference type="PANTHER" id="PTHR23028">
    <property type="entry name" value="ACETYLTRANSFERASE"/>
    <property type="match status" value="1"/>
</dbReference>
<evidence type="ECO:0000313" key="4">
    <source>
        <dbReference type="Proteomes" id="UP000465810"/>
    </source>
</evidence>
<feature type="transmembrane region" description="Helical" evidence="1">
    <location>
        <begin position="286"/>
        <end position="312"/>
    </location>
</feature>
<evidence type="ECO:0000256" key="1">
    <source>
        <dbReference type="SAM" id="Phobius"/>
    </source>
</evidence>
<evidence type="ECO:0000313" key="3">
    <source>
        <dbReference type="EMBL" id="MYM00281.1"/>
    </source>
</evidence>
<comment type="caution">
    <text evidence="3">The sequence shown here is derived from an EMBL/GenBank/DDBJ whole genome shotgun (WGS) entry which is preliminary data.</text>
</comment>
<feature type="transmembrane region" description="Helical" evidence="1">
    <location>
        <begin position="41"/>
        <end position="59"/>
    </location>
</feature>
<evidence type="ECO:0000259" key="2">
    <source>
        <dbReference type="Pfam" id="PF01757"/>
    </source>
</evidence>
<feature type="domain" description="Acyltransferase 3" evidence="2">
    <location>
        <begin position="8"/>
        <end position="337"/>
    </location>
</feature>
<proteinExistence type="predicted"/>
<keyword evidence="3" id="KW-0808">Transferase</keyword>
<keyword evidence="1" id="KW-0472">Membrane</keyword>
<organism evidence="3 4">
    <name type="scientific">Novosphingobium silvae</name>
    <dbReference type="NCBI Taxonomy" id="2692619"/>
    <lineage>
        <taxon>Bacteria</taxon>
        <taxon>Pseudomonadati</taxon>
        <taxon>Pseudomonadota</taxon>
        <taxon>Alphaproteobacteria</taxon>
        <taxon>Sphingomonadales</taxon>
        <taxon>Sphingomonadaceae</taxon>
        <taxon>Novosphingobium</taxon>
    </lineage>
</organism>
<feature type="transmembrane region" description="Helical" evidence="1">
    <location>
        <begin position="318"/>
        <end position="339"/>
    </location>
</feature>
<feature type="transmembrane region" description="Helical" evidence="1">
    <location>
        <begin position="175"/>
        <end position="203"/>
    </location>
</feature>
<dbReference type="Proteomes" id="UP000465810">
    <property type="component" value="Unassembled WGS sequence"/>
</dbReference>
<keyword evidence="3" id="KW-0012">Acyltransferase</keyword>
<feature type="transmembrane region" description="Helical" evidence="1">
    <location>
        <begin position="252"/>
        <end position="274"/>
    </location>
</feature>
<sequence length="370" mass="40416">MNRNLSVFLDLLRLFAALLVLIAHAGRIYQMHLPDLVAHSAKEGVVIFFALSGFVIAFVTTEKERDWRSFARARAVRMYSVVPLAIVVMAVCYFLGSPLAPHLYGLSDAASGGTFGQAPNAWGILRYLTFTNEIWFDRSVISTGAPFWSLGFEVAYYAGFAVLCYGRGYWRWGLVVGWAALCGPRILLAFPLWLVGVAAWSLVRRYAGRAPTGGWIGLGVVVLLTLIWRKAAGGVAVPLFEWPAPGAVLASMGYYLVLAVLTAALVVLFAACAPEHRIWPDGFERVVRYCAGASFTLYIAHLPVMVLIAAIWPGSMTYTVSGLAATAATVIVMFGLAEFGERRKAAYARIFDLSCEYLKGLCKFKVSAID</sequence>
<dbReference type="InterPro" id="IPR050879">
    <property type="entry name" value="Acyltransferase_3"/>
</dbReference>
<dbReference type="Pfam" id="PF01757">
    <property type="entry name" value="Acyl_transf_3"/>
    <property type="match status" value="1"/>
</dbReference>
<gene>
    <name evidence="3" type="ORF">GR702_21280</name>
</gene>
<dbReference type="EMBL" id="WVTD01000038">
    <property type="protein sequence ID" value="MYM00281.1"/>
    <property type="molecule type" value="Genomic_DNA"/>
</dbReference>
<keyword evidence="1" id="KW-1133">Transmembrane helix</keyword>
<dbReference type="AlphaFoldDB" id="A0A7X4GL73"/>
<protein>
    <submittedName>
        <fullName evidence="3">Acyltransferase family protein</fullName>
    </submittedName>
</protein>
<keyword evidence="4" id="KW-1185">Reference proteome</keyword>
<feature type="transmembrane region" description="Helical" evidence="1">
    <location>
        <begin position="79"/>
        <end position="96"/>
    </location>
</feature>
<dbReference type="InterPro" id="IPR002656">
    <property type="entry name" value="Acyl_transf_3_dom"/>
</dbReference>
<accession>A0A7X4GL73</accession>
<name>A0A7X4GL73_9SPHN</name>
<reference evidence="3 4" key="1">
    <citation type="submission" date="2019-12" db="EMBL/GenBank/DDBJ databases">
        <authorList>
            <person name="Feng G."/>
            <person name="Zhu H."/>
        </authorList>
    </citation>
    <scope>NUCLEOTIDE SEQUENCE [LARGE SCALE GENOMIC DNA]</scope>
    <source>
        <strain evidence="3 4">FGD1</strain>
    </source>
</reference>